<organism evidence="1 2">
    <name type="scientific">Babesia divergens</name>
    <dbReference type="NCBI Taxonomy" id="32595"/>
    <lineage>
        <taxon>Eukaryota</taxon>
        <taxon>Sar</taxon>
        <taxon>Alveolata</taxon>
        <taxon>Apicomplexa</taxon>
        <taxon>Aconoidasida</taxon>
        <taxon>Piroplasmida</taxon>
        <taxon>Babesiidae</taxon>
        <taxon>Babesia</taxon>
    </lineage>
</organism>
<sequence length="190" mass="21296">MEKKLDVHVLPCLIKEPGEAAVKLEFSDRTFHSGSTEPHRDAPLGDFTLRDICGTIAEDVDFQVDMLEHFEQDVYSSKEGTDRLLGRERLCNFLRGRCLRGCRMDLDALGCRLSVVEVSKSQSRDNKIVRHASIPCQLLTEKEGVATMTLWDQDKDISPLSANVAGYKHLLMASPLSDHTGEMEFVMGLD</sequence>
<dbReference type="GO" id="GO:0006401">
    <property type="term" value="P:RNA catabolic process"/>
    <property type="evidence" value="ECO:0007669"/>
    <property type="project" value="InterPro"/>
</dbReference>
<dbReference type="AlphaFoldDB" id="A0AAD9GJI8"/>
<dbReference type="InterPro" id="IPR013924">
    <property type="entry name" value="RNase_H2_suC"/>
</dbReference>
<accession>A0AAD9GJI8</accession>
<dbReference type="Proteomes" id="UP001195914">
    <property type="component" value="Unassembled WGS sequence"/>
</dbReference>
<protein>
    <submittedName>
        <fullName evidence="1">Uncharacterized protein</fullName>
    </submittedName>
</protein>
<dbReference type="EMBL" id="JAHBMH010000007">
    <property type="protein sequence ID" value="KAK1939610.1"/>
    <property type="molecule type" value="Genomic_DNA"/>
</dbReference>
<evidence type="ECO:0000313" key="1">
    <source>
        <dbReference type="EMBL" id="KAK1939610.1"/>
    </source>
</evidence>
<dbReference type="Pfam" id="PF08615">
    <property type="entry name" value="RNase_H2_suC"/>
    <property type="match status" value="1"/>
</dbReference>
<reference evidence="1" key="2">
    <citation type="submission" date="2021-05" db="EMBL/GenBank/DDBJ databases">
        <authorList>
            <person name="Pain A."/>
        </authorList>
    </citation>
    <scope>NUCLEOTIDE SEQUENCE</scope>
    <source>
        <strain evidence="1">1802A</strain>
    </source>
</reference>
<proteinExistence type="predicted"/>
<evidence type="ECO:0000313" key="2">
    <source>
        <dbReference type="Proteomes" id="UP001195914"/>
    </source>
</evidence>
<name>A0AAD9GJI8_BABDI</name>
<gene>
    <name evidence="1" type="ORF">X943_001483</name>
</gene>
<reference evidence="1" key="1">
    <citation type="journal article" date="2014" name="Nucleic Acids Res.">
        <title>The evolutionary dynamics of variant antigen genes in Babesia reveal a history of genomic innovation underlying host-parasite interaction.</title>
        <authorList>
            <person name="Jackson A.P."/>
            <person name="Otto T.D."/>
            <person name="Darby A."/>
            <person name="Ramaprasad A."/>
            <person name="Xia D."/>
            <person name="Echaide I.E."/>
            <person name="Farber M."/>
            <person name="Gahlot S."/>
            <person name="Gamble J."/>
            <person name="Gupta D."/>
            <person name="Gupta Y."/>
            <person name="Jackson L."/>
            <person name="Malandrin L."/>
            <person name="Malas T.B."/>
            <person name="Moussa E."/>
            <person name="Nair M."/>
            <person name="Reid A.J."/>
            <person name="Sanders M."/>
            <person name="Sharma J."/>
            <person name="Tracey A."/>
            <person name="Quail M.A."/>
            <person name="Weir W."/>
            <person name="Wastling J.M."/>
            <person name="Hall N."/>
            <person name="Willadsen P."/>
            <person name="Lingelbach K."/>
            <person name="Shiels B."/>
            <person name="Tait A."/>
            <person name="Berriman M."/>
            <person name="Allred D.R."/>
            <person name="Pain A."/>
        </authorList>
    </citation>
    <scope>NUCLEOTIDE SEQUENCE</scope>
    <source>
        <strain evidence="1">1802A</strain>
    </source>
</reference>
<comment type="caution">
    <text evidence="1">The sequence shown here is derived from an EMBL/GenBank/DDBJ whole genome shotgun (WGS) entry which is preliminary data.</text>
</comment>
<keyword evidence="2" id="KW-1185">Reference proteome</keyword>
<dbReference type="GO" id="GO:0032299">
    <property type="term" value="C:ribonuclease H2 complex"/>
    <property type="evidence" value="ECO:0007669"/>
    <property type="project" value="InterPro"/>
</dbReference>
<dbReference type="Gene3D" id="2.40.128.680">
    <property type="match status" value="1"/>
</dbReference>